<dbReference type="FunFam" id="3.40.50.980:FF:000001">
    <property type="entry name" value="Non-ribosomal peptide synthetase"/>
    <property type="match status" value="1"/>
</dbReference>
<feature type="domain" description="AMP-dependent synthetase/ligase" evidence="1">
    <location>
        <begin position="26"/>
        <end position="344"/>
    </location>
</feature>
<dbReference type="GO" id="GO:0043041">
    <property type="term" value="P:amino acid activation for nonribosomal peptide biosynthetic process"/>
    <property type="evidence" value="ECO:0007669"/>
    <property type="project" value="TreeGrafter"/>
</dbReference>
<dbReference type="SUPFAM" id="SSF56801">
    <property type="entry name" value="Acetyl-CoA synthetase-like"/>
    <property type="match status" value="1"/>
</dbReference>
<feature type="non-terminal residue" evidence="2">
    <location>
        <position position="1"/>
    </location>
</feature>
<dbReference type="PANTHER" id="PTHR45527:SF1">
    <property type="entry name" value="FATTY ACID SYNTHASE"/>
    <property type="match status" value="1"/>
</dbReference>
<name>A0A944DEU7_DENI1</name>
<dbReference type="AlphaFoldDB" id="A0A944DEU7"/>
<dbReference type="Proteomes" id="UP000694660">
    <property type="component" value="Unassembled WGS sequence"/>
</dbReference>
<dbReference type="Gene3D" id="3.40.50.980">
    <property type="match status" value="2"/>
</dbReference>
<sequence length="345" mass="37387">ERHQVLIGWNETRQAYDRDATMHALFETQVQRHPEAIALVFEDEQLSYGELNARANRLAHHLIGLGVAPDTRVALCVDRSPELIVALLAVLKAGGAYVPLDPAYPSERLGQILEDSAPIGVLTDALGRDVLAGVAAAEGLAQLELDATEPAWAQAAPSNPHVGALKSSHLAYLIYTSGSTGRPKGVAIEHRNAVNFIAWAQSAFEAKELSRTLFATSINFDLAVYECFVPLSVGARIDIVANALTLLEAQPEVSLINTVPSAMSALTNAHAVPESVQVINLAGEALKRDLVERIFAHTQVERVCNLYGPSETTTYSTWVSMDRQDGFVRHIGRPIANTRIYILDA</sequence>
<dbReference type="RefSeq" id="WP_214364173.1">
    <property type="nucleotide sequence ID" value="NZ_JAEKFT010000105.1"/>
</dbReference>
<dbReference type="EMBL" id="JAEKFT010000105">
    <property type="protein sequence ID" value="MBT0964272.1"/>
    <property type="molecule type" value="Genomic_DNA"/>
</dbReference>
<evidence type="ECO:0000313" key="2">
    <source>
        <dbReference type="EMBL" id="MBT0964272.1"/>
    </source>
</evidence>
<dbReference type="PROSITE" id="PS00455">
    <property type="entry name" value="AMP_BINDING"/>
    <property type="match status" value="1"/>
</dbReference>
<feature type="non-terminal residue" evidence="2">
    <location>
        <position position="345"/>
    </location>
</feature>
<protein>
    <submittedName>
        <fullName evidence="2">AMP-binding protein</fullName>
    </submittedName>
</protein>
<evidence type="ECO:0000313" key="3">
    <source>
        <dbReference type="Proteomes" id="UP000694660"/>
    </source>
</evidence>
<proteinExistence type="predicted"/>
<reference evidence="3" key="1">
    <citation type="journal article" date="2022" name="ISME J.">
        <title>Genetic and phylogenetic analysis of dissimilatory iodate-reducing bacteria identifies potential niches across the world's oceans.</title>
        <authorList>
            <person name="Reyes-Umana V."/>
            <person name="Henning Z."/>
            <person name="Lee K."/>
            <person name="Barnum T.P."/>
            <person name="Coates J.D."/>
        </authorList>
    </citation>
    <scope>NUCLEOTIDE SEQUENCE [LARGE SCALE GENOMIC DNA]</scope>
    <source>
        <strain evidence="3">IR12</strain>
    </source>
</reference>
<accession>A0A944DEU7</accession>
<dbReference type="PANTHER" id="PTHR45527">
    <property type="entry name" value="NONRIBOSOMAL PEPTIDE SYNTHETASE"/>
    <property type="match status" value="1"/>
</dbReference>
<dbReference type="GO" id="GO:0005737">
    <property type="term" value="C:cytoplasm"/>
    <property type="evidence" value="ECO:0007669"/>
    <property type="project" value="TreeGrafter"/>
</dbReference>
<dbReference type="Pfam" id="PF00501">
    <property type="entry name" value="AMP-binding"/>
    <property type="match status" value="1"/>
</dbReference>
<organism evidence="2 3">
    <name type="scientific">Denitromonas iodatirespirans</name>
    <dbReference type="NCBI Taxonomy" id="2795389"/>
    <lineage>
        <taxon>Bacteria</taxon>
        <taxon>Pseudomonadati</taxon>
        <taxon>Pseudomonadota</taxon>
        <taxon>Betaproteobacteria</taxon>
        <taxon>Rhodocyclales</taxon>
        <taxon>Zoogloeaceae</taxon>
        <taxon>Denitromonas</taxon>
    </lineage>
</organism>
<dbReference type="GO" id="GO:0031177">
    <property type="term" value="F:phosphopantetheine binding"/>
    <property type="evidence" value="ECO:0007669"/>
    <property type="project" value="TreeGrafter"/>
</dbReference>
<dbReference type="InterPro" id="IPR000873">
    <property type="entry name" value="AMP-dep_synth/lig_dom"/>
</dbReference>
<dbReference type="GO" id="GO:0044550">
    <property type="term" value="P:secondary metabolite biosynthetic process"/>
    <property type="evidence" value="ECO:0007669"/>
    <property type="project" value="TreeGrafter"/>
</dbReference>
<gene>
    <name evidence="2" type="ORF">I8J34_24125</name>
</gene>
<comment type="caution">
    <text evidence="2">The sequence shown here is derived from an EMBL/GenBank/DDBJ whole genome shotgun (WGS) entry which is preliminary data.</text>
</comment>
<dbReference type="InterPro" id="IPR020845">
    <property type="entry name" value="AMP-binding_CS"/>
</dbReference>
<keyword evidence="3" id="KW-1185">Reference proteome</keyword>
<evidence type="ECO:0000259" key="1">
    <source>
        <dbReference type="Pfam" id="PF00501"/>
    </source>
</evidence>